<proteinExistence type="inferred from homology"/>
<feature type="compositionally biased region" description="Basic and acidic residues" evidence="2">
    <location>
        <begin position="502"/>
        <end position="521"/>
    </location>
</feature>
<evidence type="ECO:0000259" key="3">
    <source>
        <dbReference type="PROSITE" id="PS50211"/>
    </source>
</evidence>
<protein>
    <recommendedName>
        <fullName evidence="3">UDENN domain-containing protein</fullName>
    </recommendedName>
</protein>
<feature type="compositionally biased region" description="Basic and acidic residues" evidence="2">
    <location>
        <begin position="601"/>
        <end position="614"/>
    </location>
</feature>
<reference evidence="4" key="1">
    <citation type="submission" date="2023-01" db="EMBL/GenBank/DDBJ databases">
        <authorList>
            <person name="Van Ghelder C."/>
            <person name="Rancurel C."/>
        </authorList>
    </citation>
    <scope>NUCLEOTIDE SEQUENCE</scope>
    <source>
        <strain evidence="4">CNCM I-4278</strain>
    </source>
</reference>
<name>A0A9W4UE64_9PLEO</name>
<dbReference type="InterPro" id="IPR037516">
    <property type="entry name" value="Tripartite_DENN"/>
</dbReference>
<feature type="region of interest" description="Disordered" evidence="2">
    <location>
        <begin position="502"/>
        <end position="545"/>
    </location>
</feature>
<dbReference type="PROSITE" id="PS50211">
    <property type="entry name" value="DENN"/>
    <property type="match status" value="1"/>
</dbReference>
<evidence type="ECO:0000313" key="4">
    <source>
        <dbReference type="EMBL" id="CAI6334059.1"/>
    </source>
</evidence>
<evidence type="ECO:0000256" key="1">
    <source>
        <dbReference type="ARBA" id="ARBA00038178"/>
    </source>
</evidence>
<dbReference type="InterPro" id="IPR051731">
    <property type="entry name" value="DENND11/AVL9_GEFs"/>
</dbReference>
<dbReference type="Proteomes" id="UP001152607">
    <property type="component" value="Unassembled WGS sequence"/>
</dbReference>
<dbReference type="GO" id="GO:0005737">
    <property type="term" value="C:cytoplasm"/>
    <property type="evidence" value="ECO:0007669"/>
    <property type="project" value="TreeGrafter"/>
</dbReference>
<dbReference type="OrthoDB" id="26278at2759"/>
<feature type="compositionally biased region" description="Basic and acidic residues" evidence="2">
    <location>
        <begin position="636"/>
        <end position="653"/>
    </location>
</feature>
<comment type="caution">
    <text evidence="4">The sequence shown here is derived from an EMBL/GenBank/DDBJ whole genome shotgun (WGS) entry which is preliminary data.</text>
</comment>
<accession>A0A9W4UE64</accession>
<keyword evidence="5" id="KW-1185">Reference proteome</keyword>
<feature type="compositionally biased region" description="Polar residues" evidence="2">
    <location>
        <begin position="522"/>
        <end position="534"/>
    </location>
</feature>
<dbReference type="Pfam" id="PF09794">
    <property type="entry name" value="Avl9"/>
    <property type="match status" value="1"/>
</dbReference>
<gene>
    <name evidence="4" type="ORF">PDIGIT_LOCUS7113</name>
</gene>
<feature type="compositionally biased region" description="Basic and acidic residues" evidence="2">
    <location>
        <begin position="660"/>
        <end position="731"/>
    </location>
</feature>
<feature type="compositionally biased region" description="Low complexity" evidence="2">
    <location>
        <begin position="578"/>
        <end position="590"/>
    </location>
</feature>
<dbReference type="PANTHER" id="PTHR31017">
    <property type="entry name" value="LATE SECRETORY PATHWAY PROTEIN AVL9-RELATED"/>
    <property type="match status" value="1"/>
</dbReference>
<dbReference type="PANTHER" id="PTHR31017:SF1">
    <property type="entry name" value="LATE SECRETORY PATHWAY PROTEIN AVL9 HOMOLOG"/>
    <property type="match status" value="1"/>
</dbReference>
<organism evidence="4 5">
    <name type="scientific">Periconia digitata</name>
    <dbReference type="NCBI Taxonomy" id="1303443"/>
    <lineage>
        <taxon>Eukaryota</taxon>
        <taxon>Fungi</taxon>
        <taxon>Dikarya</taxon>
        <taxon>Ascomycota</taxon>
        <taxon>Pezizomycotina</taxon>
        <taxon>Dothideomycetes</taxon>
        <taxon>Pleosporomycetidae</taxon>
        <taxon>Pleosporales</taxon>
        <taxon>Massarineae</taxon>
        <taxon>Periconiaceae</taxon>
        <taxon>Periconia</taxon>
    </lineage>
</organism>
<feature type="domain" description="UDENN" evidence="3">
    <location>
        <begin position="6"/>
        <end position="443"/>
    </location>
</feature>
<sequence length="740" mass="83028">MAGFAPIVCIVDFHHARGPEIEKWLGVEEGSDPAIENDWSLLPFMALSDGAHASSEDYSYFTLRRAATDSNPATSLFGISCTRQLDAAELINRPPEVTRSTVQKAVVVISDSPQHFGAVKAQLGVVTAAWFAQKDFTDLDIMQRFQESLATLLKNQEGEMDHYFGISLRELIYEFKWQTLVLLKCALLQPKMLFFGSHCERLCMMQFAIISLIPGLIRHLQDSADPKFNAAEAKLVLPTSLKTSERSSLLTYMGLPLQLFGKGSLFGPYTPLQQLDMLADQDTKSYIVGSTNSLLLQQKDRYSDILINLDEHTVTVTSASLRQALVLSTPDRRWIDFLTQTVLDTWDESNPSRPKDHGYAGSEEFIRMQFEEYLLAMLSAVKYKSYQDKNKDREIIISDFEGDPASEFSNDYIHAWMTTENYRIWNKFTDSHLFDIADPKHPCSGGLSIEDVQRRLAQQVAEMHLDERLHHSREAIGKQLAVGQKKVSSAFNNLWAEMEAMREANRKRQEEQRLAKEKEASRPSSPASNRQSVASAAKWKTQAPDLSQAQANLHAASNRAGAYLSSWGAWASEKKKGWGASKSASGTPATSPLPSPLPGDIKQDEHSQKEKEMVRSSAPPGSLEKVPLEMENDSSLVKRESLFFDAEKEESERLSGNTTEKGEWEEIELGKEKKESHEDTKKEKGDWQKIELGDDSKRGGEKHEDLEGMDEKADSNGARKEEQMRDPEQDKSGSTAVSNT</sequence>
<feature type="region of interest" description="Disordered" evidence="2">
    <location>
        <begin position="578"/>
        <end position="740"/>
    </location>
</feature>
<dbReference type="EMBL" id="CAOQHR010000004">
    <property type="protein sequence ID" value="CAI6334059.1"/>
    <property type="molecule type" value="Genomic_DNA"/>
</dbReference>
<evidence type="ECO:0000313" key="5">
    <source>
        <dbReference type="Proteomes" id="UP001152607"/>
    </source>
</evidence>
<dbReference type="AlphaFoldDB" id="A0A9W4UE64"/>
<evidence type="ECO:0000256" key="2">
    <source>
        <dbReference type="SAM" id="MobiDB-lite"/>
    </source>
</evidence>
<comment type="similarity">
    <text evidence="1">Belongs to the AVL9 family.</text>
</comment>
<dbReference type="InterPro" id="IPR018307">
    <property type="entry name" value="ABL9/DENND6_dom"/>
</dbReference>